<accession>A0ABS8WVZ5</accession>
<dbReference type="PANTHER" id="PTHR31470">
    <property type="entry name" value="CYSTEINE PROTEINASES SUPERFAMILY PROTEIN-RELATED-RELATED"/>
    <property type="match status" value="1"/>
</dbReference>
<gene>
    <name evidence="5" type="ORF">HAX54_010464</name>
</gene>
<evidence type="ECO:0000313" key="6">
    <source>
        <dbReference type="Proteomes" id="UP000823775"/>
    </source>
</evidence>
<keyword evidence="2" id="KW-0645">Protease</keyword>
<feature type="domain" description="Ubiquitin-like protease family profile" evidence="4">
    <location>
        <begin position="18"/>
        <end position="125"/>
    </location>
</feature>
<protein>
    <recommendedName>
        <fullName evidence="4">Ubiquitin-like protease family profile domain-containing protein</fullName>
    </recommendedName>
</protein>
<dbReference type="Proteomes" id="UP000823775">
    <property type="component" value="Unassembled WGS sequence"/>
</dbReference>
<name>A0ABS8WVZ5_DATST</name>
<keyword evidence="6" id="KW-1185">Reference proteome</keyword>
<dbReference type="Gene3D" id="3.40.395.10">
    <property type="entry name" value="Adenoviral Proteinase, Chain A"/>
    <property type="match status" value="1"/>
</dbReference>
<evidence type="ECO:0000313" key="5">
    <source>
        <dbReference type="EMBL" id="MCE3217122.1"/>
    </source>
</evidence>
<proteinExistence type="inferred from homology"/>
<feature type="non-terminal residue" evidence="5">
    <location>
        <position position="1"/>
    </location>
</feature>
<dbReference type="EMBL" id="JACEIK010015794">
    <property type="protein sequence ID" value="MCE3217122.1"/>
    <property type="molecule type" value="Genomic_DNA"/>
</dbReference>
<evidence type="ECO:0000259" key="4">
    <source>
        <dbReference type="Pfam" id="PF02902"/>
    </source>
</evidence>
<dbReference type="PANTHER" id="PTHR31470:SF40">
    <property type="entry name" value="UBIQUITIN-LIKE PROTEASE FAMILY PROFILE DOMAIN-CONTAINING PROTEIN"/>
    <property type="match status" value="1"/>
</dbReference>
<comment type="caution">
    <text evidence="5">The sequence shown here is derived from an EMBL/GenBank/DDBJ whole genome shotgun (WGS) entry which is preliminary data.</text>
</comment>
<dbReference type="InterPro" id="IPR003653">
    <property type="entry name" value="Peptidase_C48_C"/>
</dbReference>
<sequence length="126" mass="15505">IKINFYVLSFAGRCWNDEHMYVIFYYLRKKDKYDVNELFRYTTVDYIFKSRIEEIYDKYAHKDGDISVGKEEDVICEYIKGLRLIANVPWHTMDAVVIPFNCRDRHHWILVIFHLRYRSIRIYDSY</sequence>
<organism evidence="5 6">
    <name type="scientific">Datura stramonium</name>
    <name type="common">Jimsonweed</name>
    <name type="synonym">Common thornapple</name>
    <dbReference type="NCBI Taxonomy" id="4076"/>
    <lineage>
        <taxon>Eukaryota</taxon>
        <taxon>Viridiplantae</taxon>
        <taxon>Streptophyta</taxon>
        <taxon>Embryophyta</taxon>
        <taxon>Tracheophyta</taxon>
        <taxon>Spermatophyta</taxon>
        <taxon>Magnoliopsida</taxon>
        <taxon>eudicotyledons</taxon>
        <taxon>Gunneridae</taxon>
        <taxon>Pentapetalae</taxon>
        <taxon>asterids</taxon>
        <taxon>lamiids</taxon>
        <taxon>Solanales</taxon>
        <taxon>Solanaceae</taxon>
        <taxon>Solanoideae</taxon>
        <taxon>Datureae</taxon>
        <taxon>Datura</taxon>
    </lineage>
</organism>
<evidence type="ECO:0000256" key="1">
    <source>
        <dbReference type="ARBA" id="ARBA00005234"/>
    </source>
</evidence>
<comment type="similarity">
    <text evidence="1">Belongs to the peptidase C48 family.</text>
</comment>
<evidence type="ECO:0000256" key="3">
    <source>
        <dbReference type="ARBA" id="ARBA00022801"/>
    </source>
</evidence>
<dbReference type="InterPro" id="IPR038765">
    <property type="entry name" value="Papain-like_cys_pep_sf"/>
</dbReference>
<dbReference type="SUPFAM" id="SSF54001">
    <property type="entry name" value="Cysteine proteinases"/>
    <property type="match status" value="1"/>
</dbReference>
<dbReference type="Pfam" id="PF02902">
    <property type="entry name" value="Peptidase_C48"/>
    <property type="match status" value="1"/>
</dbReference>
<reference evidence="5 6" key="1">
    <citation type="journal article" date="2021" name="BMC Genomics">
        <title>Datura genome reveals duplications of psychoactive alkaloid biosynthetic genes and high mutation rate following tissue culture.</title>
        <authorList>
            <person name="Rajewski A."/>
            <person name="Carter-House D."/>
            <person name="Stajich J."/>
            <person name="Litt A."/>
        </authorList>
    </citation>
    <scope>NUCLEOTIDE SEQUENCE [LARGE SCALE GENOMIC DNA]</scope>
    <source>
        <strain evidence="5">AR-01</strain>
    </source>
</reference>
<evidence type="ECO:0000256" key="2">
    <source>
        <dbReference type="ARBA" id="ARBA00022670"/>
    </source>
</evidence>
<keyword evidence="3" id="KW-0378">Hydrolase</keyword>